<keyword evidence="1" id="KW-1185">Reference proteome</keyword>
<evidence type="ECO:0000313" key="2">
    <source>
        <dbReference type="WBParaSite" id="nRc.2.0.1.t28951-RA"/>
    </source>
</evidence>
<evidence type="ECO:0000313" key="1">
    <source>
        <dbReference type="Proteomes" id="UP000887565"/>
    </source>
</evidence>
<proteinExistence type="predicted"/>
<dbReference type="WBParaSite" id="nRc.2.0.1.t28951-RA">
    <property type="protein sequence ID" value="nRc.2.0.1.t28951-RA"/>
    <property type="gene ID" value="nRc.2.0.1.g28951"/>
</dbReference>
<sequence>MCTEFCLLFSGQKGEGRNASGQIWQNIRSLAYPRYILFGDSIIGEVQIDNVRTLSVLSASLKRMATFTQILSIVPEWCIIIHFGVNNLVDFDGSTNYKTTNANALARCLVSTAMSISTEYGVTVILSTVLGPRCTSQSQRRSGSILCQKTIVSKP</sequence>
<protein>
    <submittedName>
        <fullName evidence="2">SGNH hydrolase-type esterase domain-containing protein</fullName>
    </submittedName>
</protein>
<name>A0A915JRU6_ROMCU</name>
<reference evidence="2" key="1">
    <citation type="submission" date="2022-11" db="UniProtKB">
        <authorList>
            <consortium name="WormBaseParasite"/>
        </authorList>
    </citation>
    <scope>IDENTIFICATION</scope>
</reference>
<dbReference type="AlphaFoldDB" id="A0A915JRU6"/>
<dbReference type="Proteomes" id="UP000887565">
    <property type="component" value="Unplaced"/>
</dbReference>
<accession>A0A915JRU6</accession>
<organism evidence="1 2">
    <name type="scientific">Romanomermis culicivorax</name>
    <name type="common">Nematode worm</name>
    <dbReference type="NCBI Taxonomy" id="13658"/>
    <lineage>
        <taxon>Eukaryota</taxon>
        <taxon>Metazoa</taxon>
        <taxon>Ecdysozoa</taxon>
        <taxon>Nematoda</taxon>
        <taxon>Enoplea</taxon>
        <taxon>Dorylaimia</taxon>
        <taxon>Mermithida</taxon>
        <taxon>Mermithoidea</taxon>
        <taxon>Mermithidae</taxon>
        <taxon>Romanomermis</taxon>
    </lineage>
</organism>